<feature type="transmembrane region" description="Helical" evidence="1">
    <location>
        <begin position="13"/>
        <end position="34"/>
    </location>
</feature>
<dbReference type="RefSeq" id="WP_068368258.1">
    <property type="nucleotide sequence ID" value="NZ_CAIJCT010000016.1"/>
</dbReference>
<evidence type="ECO:0000256" key="1">
    <source>
        <dbReference type="SAM" id="Phobius"/>
    </source>
</evidence>
<dbReference type="Proteomes" id="UP000070442">
    <property type="component" value="Unassembled WGS sequence"/>
</dbReference>
<proteinExistence type="predicted"/>
<name>A0A134AE69_9FIRM</name>
<keyword evidence="1" id="KW-0472">Membrane</keyword>
<dbReference type="PATRIC" id="fig|755172.3.peg.1141"/>
<sequence length="164" mass="17954">MDTTITLNDLLRLLLYVAGIGALVYLAMALKNVAAILKVVKSKLETHEAVIDDTFQKLPTITDNATIISTNASRITTDATEMVEVVKPEVEKIASTVGEVTGTVDSVARKLDQTSLKLQNTANVVSDSITDTAKTISFNANNVVDYFYIMREVLESIRDVMKTR</sequence>
<dbReference type="OrthoDB" id="1697277at2"/>
<keyword evidence="1" id="KW-1133">Transmembrane helix</keyword>
<comment type="caution">
    <text evidence="2">The sequence shown here is derived from an EMBL/GenBank/DDBJ whole genome shotgun (WGS) entry which is preliminary data.</text>
</comment>
<dbReference type="AlphaFoldDB" id="A0A134AE69"/>
<reference evidence="3" key="1">
    <citation type="submission" date="2016-01" db="EMBL/GenBank/DDBJ databases">
        <authorList>
            <person name="Mitreva M."/>
            <person name="Pepin K.H."/>
            <person name="Mihindukulasuriya K.A."/>
            <person name="Fulton R."/>
            <person name="Fronick C."/>
            <person name="O'Laughlin M."/>
            <person name="Miner T."/>
            <person name="Herter B."/>
            <person name="Rosa B.A."/>
            <person name="Cordes M."/>
            <person name="Tomlinson C."/>
            <person name="Wollam A."/>
            <person name="Palsikar V.B."/>
            <person name="Mardis E.R."/>
            <person name="Wilson R.K."/>
        </authorList>
    </citation>
    <scope>NUCLEOTIDE SEQUENCE [LARGE SCALE GENOMIC DNA]</scope>
    <source>
        <strain evidence="3">DNF00729</strain>
    </source>
</reference>
<organism evidence="2 3">
    <name type="scientific">Aedoeadaptatus coxii</name>
    <dbReference type="NCBI Taxonomy" id="755172"/>
    <lineage>
        <taxon>Bacteria</taxon>
        <taxon>Bacillati</taxon>
        <taxon>Bacillota</taxon>
        <taxon>Tissierellia</taxon>
        <taxon>Tissierellales</taxon>
        <taxon>Peptoniphilaceae</taxon>
        <taxon>Aedoeadaptatus</taxon>
    </lineage>
</organism>
<dbReference type="EMBL" id="LSDG01000036">
    <property type="protein sequence ID" value="KXB65969.1"/>
    <property type="molecule type" value="Genomic_DNA"/>
</dbReference>
<evidence type="ECO:0000313" key="3">
    <source>
        <dbReference type="Proteomes" id="UP000070442"/>
    </source>
</evidence>
<evidence type="ECO:0008006" key="4">
    <source>
        <dbReference type="Google" id="ProtNLM"/>
    </source>
</evidence>
<gene>
    <name evidence="2" type="ORF">HMPREF1863_01180</name>
</gene>
<keyword evidence="3" id="KW-1185">Reference proteome</keyword>
<protein>
    <recommendedName>
        <fullName evidence="4">DUF948 domain-containing protein</fullName>
    </recommendedName>
</protein>
<accession>A0A134AE69</accession>
<keyword evidence="1" id="KW-0812">Transmembrane</keyword>
<evidence type="ECO:0000313" key="2">
    <source>
        <dbReference type="EMBL" id="KXB65969.1"/>
    </source>
</evidence>
<dbReference type="STRING" id="755172.HMPREF1863_01180"/>